<evidence type="ECO:0000313" key="2">
    <source>
        <dbReference type="Proteomes" id="UP001207468"/>
    </source>
</evidence>
<gene>
    <name evidence="1" type="ORF">F5148DRAFT_89383</name>
</gene>
<sequence length="451" mass="49314">MLTRGRQIYRFSTELRATLTIRVISFGSLLVSLRTPSTPCPSPTTPSAPRRPHYSTEPLPHETRLSQGQPGPFSFTATIAGRAPPSPGAEFIKDSKRGSLRLRLSRQEHNAAVPVFGLRGPIEGTLELLKPQELAFVAVHALPPSYEAHLSGLPGFTANVDYSVTAVASKTKFAKLGIGTTTVSTPFIYNPRSRPARMIPPRLEPRKASPGLRLSPDWRIHEAIIATRMPESPSKNIVCKFYTPASHVLCMRGTIPYHITFMGSAMALATLLTYLPSRTGAPPIRACSRIQILRQTSVDVKNEYPLATGATSEMWRTRSIGEGSLYRTHHYHQGDGPDWLSFAGEIDVDQAVTIGGFRAAGLWVKDCIVFTITPPHPLKGPIGDMRCVIPIRLVTDPAWSLGAMPYDVFIPQASPTPSEARDSVTDLSCDVSSAGEYFYERTSYSATESAE</sequence>
<keyword evidence="2" id="KW-1185">Reference proteome</keyword>
<proteinExistence type="predicted"/>
<organism evidence="1 2">
    <name type="scientific">Russula earlei</name>
    <dbReference type="NCBI Taxonomy" id="71964"/>
    <lineage>
        <taxon>Eukaryota</taxon>
        <taxon>Fungi</taxon>
        <taxon>Dikarya</taxon>
        <taxon>Basidiomycota</taxon>
        <taxon>Agaricomycotina</taxon>
        <taxon>Agaricomycetes</taxon>
        <taxon>Russulales</taxon>
        <taxon>Russulaceae</taxon>
        <taxon>Russula</taxon>
    </lineage>
</organism>
<dbReference type="Proteomes" id="UP001207468">
    <property type="component" value="Unassembled WGS sequence"/>
</dbReference>
<protein>
    <submittedName>
        <fullName evidence="1">Uncharacterized protein</fullName>
    </submittedName>
</protein>
<accession>A0ACC0U9T8</accession>
<reference evidence="1" key="1">
    <citation type="submission" date="2021-03" db="EMBL/GenBank/DDBJ databases">
        <title>Evolutionary priming and transition to the ectomycorrhizal habit in an iconic lineage of mushroom-forming fungi: is preadaptation a requirement?</title>
        <authorList>
            <consortium name="DOE Joint Genome Institute"/>
            <person name="Looney B.P."/>
            <person name="Miyauchi S."/>
            <person name="Morin E."/>
            <person name="Drula E."/>
            <person name="Courty P.E."/>
            <person name="Chicoki N."/>
            <person name="Fauchery L."/>
            <person name="Kohler A."/>
            <person name="Kuo A."/>
            <person name="LaButti K."/>
            <person name="Pangilinan J."/>
            <person name="Lipzen A."/>
            <person name="Riley R."/>
            <person name="Andreopoulos W."/>
            <person name="He G."/>
            <person name="Johnson J."/>
            <person name="Barry K.W."/>
            <person name="Grigoriev I.V."/>
            <person name="Nagy L."/>
            <person name="Hibbett D."/>
            <person name="Henrissat B."/>
            <person name="Matheny P.B."/>
            <person name="Labbe J."/>
            <person name="Martin A.F."/>
        </authorList>
    </citation>
    <scope>NUCLEOTIDE SEQUENCE</scope>
    <source>
        <strain evidence="1">BPL698</strain>
    </source>
</reference>
<dbReference type="EMBL" id="JAGFNK010000118">
    <property type="protein sequence ID" value="KAI9507617.1"/>
    <property type="molecule type" value="Genomic_DNA"/>
</dbReference>
<evidence type="ECO:0000313" key="1">
    <source>
        <dbReference type="EMBL" id="KAI9507617.1"/>
    </source>
</evidence>
<comment type="caution">
    <text evidence="1">The sequence shown here is derived from an EMBL/GenBank/DDBJ whole genome shotgun (WGS) entry which is preliminary data.</text>
</comment>
<name>A0ACC0U9T8_9AGAM</name>